<sequence>MALASDDEPEKLSLGQLLATGRGRATVAAELIALLAMSPFLVLEWGTITAYGAGWWSAWNVLDALTYVLQVYITVLHLTRNVHSGYLSIACALQCILLLFRLQYFSRVFTSTRYAFLEAIKEAISAISIYLFFMVLVILGFAVAFHVLFRKDQGNEEFSTISNAFLTMWANQSDLLDLNLMRASHNPVTAVVLAVAYSFVMGMVIVNMLIGLMSNALEKTNRHEATKMVLHKAQIIDELEETMPRWLEERFMGSPDFIHILRVDPDRVDKPDLGSMWKDTEQSGEGGGDAGSAELLAKVDAMQAQLDRLEALLAGRTPAVSTS</sequence>
<feature type="transmembrane region" description="Helical" evidence="7">
    <location>
        <begin position="85"/>
        <end position="102"/>
    </location>
</feature>
<feature type="transmembrane region" description="Helical" evidence="7">
    <location>
        <begin position="55"/>
        <end position="73"/>
    </location>
</feature>
<feature type="transmembrane region" description="Helical" evidence="7">
    <location>
        <begin position="123"/>
        <end position="149"/>
    </location>
</feature>
<evidence type="ECO:0000256" key="7">
    <source>
        <dbReference type="SAM" id="Phobius"/>
    </source>
</evidence>
<evidence type="ECO:0000256" key="3">
    <source>
        <dbReference type="ARBA" id="ARBA00022737"/>
    </source>
</evidence>
<dbReference type="Gene3D" id="1.10.287.70">
    <property type="match status" value="1"/>
</dbReference>
<dbReference type="GO" id="GO:0098703">
    <property type="term" value="P:calcium ion import across plasma membrane"/>
    <property type="evidence" value="ECO:0007669"/>
    <property type="project" value="TreeGrafter"/>
</dbReference>
<dbReference type="GO" id="GO:0005886">
    <property type="term" value="C:plasma membrane"/>
    <property type="evidence" value="ECO:0007669"/>
    <property type="project" value="TreeGrafter"/>
</dbReference>
<evidence type="ECO:0000256" key="2">
    <source>
        <dbReference type="ARBA" id="ARBA00022692"/>
    </source>
</evidence>
<name>A0A2P6VGL0_9CHLO</name>
<comment type="caution">
    <text evidence="9">The sequence shown here is derived from an EMBL/GenBank/DDBJ whole genome shotgun (WGS) entry which is preliminary data.</text>
</comment>
<keyword evidence="2 7" id="KW-0812">Transmembrane</keyword>
<dbReference type="AlphaFoldDB" id="A0A2P6VGL0"/>
<evidence type="ECO:0000256" key="4">
    <source>
        <dbReference type="ARBA" id="ARBA00022989"/>
    </source>
</evidence>
<dbReference type="PANTHER" id="PTHR10582:SF2">
    <property type="entry name" value="INACTIVE"/>
    <property type="match status" value="1"/>
</dbReference>
<evidence type="ECO:0000313" key="9">
    <source>
        <dbReference type="EMBL" id="PSC73225.1"/>
    </source>
</evidence>
<dbReference type="PANTHER" id="PTHR10582">
    <property type="entry name" value="TRANSIENT RECEPTOR POTENTIAL ION CHANNEL PROTEIN"/>
    <property type="match status" value="1"/>
</dbReference>
<dbReference type="Pfam" id="PF00520">
    <property type="entry name" value="Ion_trans"/>
    <property type="match status" value="1"/>
</dbReference>
<dbReference type="GO" id="GO:0005216">
    <property type="term" value="F:monoatomic ion channel activity"/>
    <property type="evidence" value="ECO:0007669"/>
    <property type="project" value="InterPro"/>
</dbReference>
<feature type="region of interest" description="Disordered" evidence="6">
    <location>
        <begin position="272"/>
        <end position="294"/>
    </location>
</feature>
<dbReference type="EMBL" id="LHPF02000007">
    <property type="protein sequence ID" value="PSC73225.1"/>
    <property type="molecule type" value="Genomic_DNA"/>
</dbReference>
<evidence type="ECO:0000259" key="8">
    <source>
        <dbReference type="Pfam" id="PF00520"/>
    </source>
</evidence>
<keyword evidence="4 7" id="KW-1133">Transmembrane helix</keyword>
<dbReference type="OrthoDB" id="547808at2759"/>
<protein>
    <submittedName>
        <fullName evidence="9">Transient receptor potential cation channel subfamily V member 3 isoform X1</fullName>
    </submittedName>
</protein>
<gene>
    <name evidence="9" type="ORF">C2E20_3527</name>
</gene>
<reference evidence="9 10" key="1">
    <citation type="journal article" date="2018" name="Plant J.">
        <title>Genome sequences of Chlorella sorokiniana UTEX 1602 and Micractinium conductrix SAG 241.80: implications to maltose excretion by a green alga.</title>
        <authorList>
            <person name="Arriola M.B."/>
            <person name="Velmurugan N."/>
            <person name="Zhang Y."/>
            <person name="Plunkett M.H."/>
            <person name="Hondzo H."/>
            <person name="Barney B.M."/>
        </authorList>
    </citation>
    <scope>NUCLEOTIDE SEQUENCE [LARGE SCALE GENOMIC DNA]</scope>
    <source>
        <strain evidence="9 10">SAG 241.80</strain>
    </source>
</reference>
<evidence type="ECO:0000256" key="1">
    <source>
        <dbReference type="ARBA" id="ARBA00004141"/>
    </source>
</evidence>
<organism evidence="9 10">
    <name type="scientific">Micractinium conductrix</name>
    <dbReference type="NCBI Taxonomy" id="554055"/>
    <lineage>
        <taxon>Eukaryota</taxon>
        <taxon>Viridiplantae</taxon>
        <taxon>Chlorophyta</taxon>
        <taxon>core chlorophytes</taxon>
        <taxon>Trebouxiophyceae</taxon>
        <taxon>Chlorellales</taxon>
        <taxon>Chlorellaceae</taxon>
        <taxon>Chlorella clade</taxon>
        <taxon>Micractinium</taxon>
    </lineage>
</organism>
<dbReference type="InterPro" id="IPR005821">
    <property type="entry name" value="Ion_trans_dom"/>
</dbReference>
<keyword evidence="9" id="KW-0675">Receptor</keyword>
<dbReference type="InterPro" id="IPR024862">
    <property type="entry name" value="TRPV"/>
</dbReference>
<comment type="subcellular location">
    <subcellularLocation>
        <location evidence="1">Membrane</location>
        <topology evidence="1">Multi-pass membrane protein</topology>
    </subcellularLocation>
</comment>
<accession>A0A2P6VGL0</accession>
<feature type="domain" description="Ion transport" evidence="8">
    <location>
        <begin position="55"/>
        <end position="224"/>
    </location>
</feature>
<keyword evidence="10" id="KW-1185">Reference proteome</keyword>
<proteinExistence type="predicted"/>
<evidence type="ECO:0000313" key="10">
    <source>
        <dbReference type="Proteomes" id="UP000239649"/>
    </source>
</evidence>
<feature type="transmembrane region" description="Helical" evidence="7">
    <location>
        <begin position="188"/>
        <end position="212"/>
    </location>
</feature>
<keyword evidence="3" id="KW-0677">Repeat</keyword>
<dbReference type="SUPFAM" id="SSF81324">
    <property type="entry name" value="Voltage-gated potassium channels"/>
    <property type="match status" value="1"/>
</dbReference>
<keyword evidence="5 7" id="KW-0472">Membrane</keyword>
<evidence type="ECO:0000256" key="5">
    <source>
        <dbReference type="ARBA" id="ARBA00023136"/>
    </source>
</evidence>
<dbReference type="Proteomes" id="UP000239649">
    <property type="component" value="Unassembled WGS sequence"/>
</dbReference>
<evidence type="ECO:0000256" key="6">
    <source>
        <dbReference type="SAM" id="MobiDB-lite"/>
    </source>
</evidence>
<feature type="transmembrane region" description="Helical" evidence="7">
    <location>
        <begin position="25"/>
        <end position="43"/>
    </location>
</feature>